<keyword evidence="2" id="KW-1185">Reference proteome</keyword>
<protein>
    <submittedName>
        <fullName evidence="1">Uncharacterized protein</fullName>
    </submittedName>
</protein>
<evidence type="ECO:0000313" key="2">
    <source>
        <dbReference type="Proteomes" id="UP000291084"/>
    </source>
</evidence>
<dbReference type="Proteomes" id="UP000291084">
    <property type="component" value="Chromosome 1"/>
</dbReference>
<dbReference type="EMBL" id="AP015034">
    <property type="protein sequence ID" value="BAT75741.1"/>
    <property type="molecule type" value="Genomic_DNA"/>
</dbReference>
<reference evidence="1 2" key="1">
    <citation type="journal article" date="2015" name="Sci. Rep.">
        <title>The power of single molecule real-time sequencing technology in the de novo assembly of a eukaryotic genome.</title>
        <authorList>
            <person name="Sakai H."/>
            <person name="Naito K."/>
            <person name="Ogiso-Tanaka E."/>
            <person name="Takahashi Y."/>
            <person name="Iseki K."/>
            <person name="Muto C."/>
            <person name="Satou K."/>
            <person name="Teruya K."/>
            <person name="Shiroma A."/>
            <person name="Shimoji M."/>
            <person name="Hirano T."/>
            <person name="Itoh T."/>
            <person name="Kaga A."/>
            <person name="Tomooka N."/>
        </authorList>
    </citation>
    <scope>NUCLEOTIDE SEQUENCE [LARGE SCALE GENOMIC DNA]</scope>
    <source>
        <strain evidence="2">cv. Shumari</strain>
    </source>
</reference>
<accession>A0A0S3R5H4</accession>
<evidence type="ECO:0000313" key="1">
    <source>
        <dbReference type="EMBL" id="BAT75741.1"/>
    </source>
</evidence>
<proteinExistence type="predicted"/>
<organism evidence="1 2">
    <name type="scientific">Vigna angularis var. angularis</name>
    <dbReference type="NCBI Taxonomy" id="157739"/>
    <lineage>
        <taxon>Eukaryota</taxon>
        <taxon>Viridiplantae</taxon>
        <taxon>Streptophyta</taxon>
        <taxon>Embryophyta</taxon>
        <taxon>Tracheophyta</taxon>
        <taxon>Spermatophyta</taxon>
        <taxon>Magnoliopsida</taxon>
        <taxon>eudicotyledons</taxon>
        <taxon>Gunneridae</taxon>
        <taxon>Pentapetalae</taxon>
        <taxon>rosids</taxon>
        <taxon>fabids</taxon>
        <taxon>Fabales</taxon>
        <taxon>Fabaceae</taxon>
        <taxon>Papilionoideae</taxon>
        <taxon>50 kb inversion clade</taxon>
        <taxon>NPAAA clade</taxon>
        <taxon>indigoferoid/millettioid clade</taxon>
        <taxon>Phaseoleae</taxon>
        <taxon>Vigna</taxon>
    </lineage>
</organism>
<gene>
    <name evidence="1" type="primary">Vigan.01G365600</name>
    <name evidence="1" type="ORF">VIGAN_01365600</name>
</gene>
<sequence>MTIGFVCEYGLSIRKDSPNRDFPFLCNWSDHHRLKILEGAGIQYRIQGSYLEFSDAQDPHIEASVEHTH</sequence>
<dbReference type="AlphaFoldDB" id="A0A0S3R5H4"/>
<name>A0A0S3R5H4_PHAAN</name>